<protein>
    <recommendedName>
        <fullName evidence="1">DUF7660 domain-containing protein</fullName>
    </recommendedName>
</protein>
<reference evidence="2 3" key="1">
    <citation type="journal article" date="2019" name="Int. J. Syst. Evol. Microbiol.">
        <title>The Global Catalogue of Microorganisms (GCM) 10K type strain sequencing project: providing services to taxonomists for standard genome sequencing and annotation.</title>
        <authorList>
            <consortium name="The Broad Institute Genomics Platform"/>
            <consortium name="The Broad Institute Genome Sequencing Center for Infectious Disease"/>
            <person name="Wu L."/>
            <person name="Ma J."/>
        </authorList>
    </citation>
    <scope>NUCLEOTIDE SEQUENCE [LARGE SCALE GENOMIC DNA]</scope>
    <source>
        <strain evidence="2 3">JCM 6833</strain>
    </source>
</reference>
<organism evidence="2 3">
    <name type="scientific">Actinomadura fulvescens</name>
    <dbReference type="NCBI Taxonomy" id="46160"/>
    <lineage>
        <taxon>Bacteria</taxon>
        <taxon>Bacillati</taxon>
        <taxon>Actinomycetota</taxon>
        <taxon>Actinomycetes</taxon>
        <taxon>Streptosporangiales</taxon>
        <taxon>Thermomonosporaceae</taxon>
        <taxon>Actinomadura</taxon>
    </lineage>
</organism>
<evidence type="ECO:0000259" key="1">
    <source>
        <dbReference type="Pfam" id="PF24693"/>
    </source>
</evidence>
<dbReference type="Proteomes" id="UP001501509">
    <property type="component" value="Unassembled WGS sequence"/>
</dbReference>
<dbReference type="EMBL" id="BAAATD010000010">
    <property type="protein sequence ID" value="GAA2621395.1"/>
    <property type="molecule type" value="Genomic_DNA"/>
</dbReference>
<dbReference type="InterPro" id="IPR056077">
    <property type="entry name" value="DUF7660"/>
</dbReference>
<evidence type="ECO:0000313" key="2">
    <source>
        <dbReference type="EMBL" id="GAA2621395.1"/>
    </source>
</evidence>
<name>A0ABN3QAT6_9ACTN</name>
<feature type="domain" description="DUF7660" evidence="1">
    <location>
        <begin position="15"/>
        <end position="77"/>
    </location>
</feature>
<comment type="caution">
    <text evidence="2">The sequence shown here is derived from an EMBL/GenBank/DDBJ whole genome shotgun (WGS) entry which is preliminary data.</text>
</comment>
<accession>A0ABN3QAT6</accession>
<sequence>MDSLPTLDEALAVSTRDELIAHISRLHEALAKGEEIENPTTEHFLEALAGWLGDVRDETEPSWSLLARALSAALIYE</sequence>
<keyword evidence="3" id="KW-1185">Reference proteome</keyword>
<gene>
    <name evidence="2" type="ORF">GCM10010411_66640</name>
</gene>
<dbReference type="Pfam" id="PF24693">
    <property type="entry name" value="DUF7660"/>
    <property type="match status" value="1"/>
</dbReference>
<dbReference type="RefSeq" id="WP_344546449.1">
    <property type="nucleotide sequence ID" value="NZ_BAAATD010000010.1"/>
</dbReference>
<evidence type="ECO:0000313" key="3">
    <source>
        <dbReference type="Proteomes" id="UP001501509"/>
    </source>
</evidence>
<proteinExistence type="predicted"/>